<dbReference type="SUPFAM" id="SSF53474">
    <property type="entry name" value="alpha/beta-Hydrolases"/>
    <property type="match status" value="1"/>
</dbReference>
<keyword evidence="5" id="KW-1185">Reference proteome</keyword>
<proteinExistence type="predicted"/>
<evidence type="ECO:0000256" key="2">
    <source>
        <dbReference type="ARBA" id="ARBA00022963"/>
    </source>
</evidence>
<reference evidence="4 5" key="1">
    <citation type="submission" date="2021-06" db="EMBL/GenBank/DDBJ databases">
        <title>Complete genome of Haloferula helveola possessing various polysaccharide degrading enzymes.</title>
        <authorList>
            <person name="Takami H."/>
            <person name="Huang C."/>
            <person name="Hamasaki K."/>
        </authorList>
    </citation>
    <scope>NUCLEOTIDE SEQUENCE [LARGE SCALE GENOMIC DNA]</scope>
    <source>
        <strain evidence="4 5">CN-1</strain>
    </source>
</reference>
<evidence type="ECO:0000313" key="5">
    <source>
        <dbReference type="Proteomes" id="UP001374893"/>
    </source>
</evidence>
<keyword evidence="3" id="KW-0443">Lipid metabolism</keyword>
<dbReference type="GO" id="GO:0016787">
    <property type="term" value="F:hydrolase activity"/>
    <property type="evidence" value="ECO:0007669"/>
    <property type="project" value="UniProtKB-KW"/>
</dbReference>
<dbReference type="Proteomes" id="UP001374893">
    <property type="component" value="Chromosome"/>
</dbReference>
<organism evidence="4 5">
    <name type="scientific">Haloferula helveola</name>
    <dbReference type="NCBI Taxonomy" id="490095"/>
    <lineage>
        <taxon>Bacteria</taxon>
        <taxon>Pseudomonadati</taxon>
        <taxon>Verrucomicrobiota</taxon>
        <taxon>Verrucomicrobiia</taxon>
        <taxon>Verrucomicrobiales</taxon>
        <taxon>Verrucomicrobiaceae</taxon>
        <taxon>Haloferula</taxon>
    </lineage>
</organism>
<dbReference type="PANTHER" id="PTHR10272:SF0">
    <property type="entry name" value="PLATELET-ACTIVATING FACTOR ACETYLHYDROLASE"/>
    <property type="match status" value="1"/>
</dbReference>
<accession>A0ABM7R9L0</accession>
<protein>
    <submittedName>
        <fullName evidence="4">Dienelactone hydrolase protein</fullName>
    </submittedName>
</protein>
<gene>
    <name evidence="4" type="ORF">HAHE_18440</name>
</gene>
<name>A0ABM7R9L0_9BACT</name>
<evidence type="ECO:0000313" key="4">
    <source>
        <dbReference type="EMBL" id="BCX47936.1"/>
    </source>
</evidence>
<keyword evidence="1 4" id="KW-0378">Hydrolase</keyword>
<keyword evidence="2" id="KW-0442">Lipid degradation</keyword>
<dbReference type="Pfam" id="PF03403">
    <property type="entry name" value="PAF-AH_p_II"/>
    <property type="match status" value="1"/>
</dbReference>
<evidence type="ECO:0000256" key="1">
    <source>
        <dbReference type="ARBA" id="ARBA00022801"/>
    </source>
</evidence>
<dbReference type="InterPro" id="IPR029058">
    <property type="entry name" value="AB_hydrolase_fold"/>
</dbReference>
<dbReference type="Gene3D" id="3.40.50.1820">
    <property type="entry name" value="alpha/beta hydrolase"/>
    <property type="match status" value="1"/>
</dbReference>
<sequence length="314" mass="34638">MVLLLVLSVFAAGKEISYDPASKDGEFETELTEFRYTDREVPLKVYLPEKKPAPVILLSHGLGGSREVGTYLGEYWAARGYVVVAMQHAGSDESVWKDVPRARRLAAAKEAANGETFLDRMRDVPATLDQLEKWNAQKGHFLKGRMDLEHIGMAGHSYGAVTTQAVCGQVFGIAGAKFADSRIDAGLALSPSPPNFGDAAKAFGQITLPMMLMTGTEDRSVVGRTTPESRREVYPALPDGSKYELVLKDAEHMAFSDRTLRGAEQRNPEHHKVILALSTAFWDAYLKEDPAARKWLDGKTPSSILAEDDIWQRK</sequence>
<dbReference type="EMBL" id="AP024702">
    <property type="protein sequence ID" value="BCX47936.1"/>
    <property type="molecule type" value="Genomic_DNA"/>
</dbReference>
<evidence type="ECO:0000256" key="3">
    <source>
        <dbReference type="ARBA" id="ARBA00023098"/>
    </source>
</evidence>
<dbReference type="PANTHER" id="PTHR10272">
    <property type="entry name" value="PLATELET-ACTIVATING FACTOR ACETYLHYDROLASE"/>
    <property type="match status" value="1"/>
</dbReference>